<dbReference type="AlphaFoldDB" id="A0A212K4P0"/>
<dbReference type="EMBL" id="FLUM01000003">
    <property type="protein sequence ID" value="SBW06700.1"/>
    <property type="molecule type" value="Genomic_DNA"/>
</dbReference>
<feature type="chain" id="PRO_5012804072" evidence="1">
    <location>
        <begin position="24"/>
        <end position="213"/>
    </location>
</feature>
<gene>
    <name evidence="2" type="ORF">KL86DYS1_31445</name>
</gene>
<sequence>MKKKIKHSFLLFIFTSFAMPFFAQDNNFENTVRESVRHQMEKYPQSTLKDLYKHFFQDRYGPGHIIDDTVAAGKYLLRELDSYTTITGEIAEPTGWQHNFYRVNLSVIKDKLIPYDVFLSAFVRSVSGIRPIPIEDWKQEWGEIEDIIKSMGLSLPDYEKDNEEIDAKLEKGNYVGHHSDIFNKAYSPHYRIVSSQIYEEELLPLLEKQKGNQ</sequence>
<dbReference type="RefSeq" id="WP_296944239.1">
    <property type="nucleotide sequence ID" value="NZ_LT599032.1"/>
</dbReference>
<accession>A0A212K4P0</accession>
<proteinExistence type="predicted"/>
<feature type="signal peptide" evidence="1">
    <location>
        <begin position="1"/>
        <end position="23"/>
    </location>
</feature>
<organism evidence="2">
    <name type="scientific">uncultured Dysgonomonas sp</name>
    <dbReference type="NCBI Taxonomy" id="206096"/>
    <lineage>
        <taxon>Bacteria</taxon>
        <taxon>Pseudomonadati</taxon>
        <taxon>Bacteroidota</taxon>
        <taxon>Bacteroidia</taxon>
        <taxon>Bacteroidales</taxon>
        <taxon>Dysgonomonadaceae</taxon>
        <taxon>Dysgonomonas</taxon>
        <taxon>environmental samples</taxon>
    </lineage>
</organism>
<name>A0A212K4P0_9BACT</name>
<evidence type="ECO:0000256" key="1">
    <source>
        <dbReference type="SAM" id="SignalP"/>
    </source>
</evidence>
<protein>
    <submittedName>
        <fullName evidence="2">Uncharacterized protein</fullName>
    </submittedName>
</protein>
<evidence type="ECO:0000313" key="2">
    <source>
        <dbReference type="EMBL" id="SBW06700.1"/>
    </source>
</evidence>
<reference evidence="2" key="1">
    <citation type="submission" date="2016-04" db="EMBL/GenBank/DDBJ databases">
        <authorList>
            <person name="Evans L.H."/>
            <person name="Alamgir A."/>
            <person name="Owens N."/>
            <person name="Weber N.D."/>
            <person name="Virtaneva K."/>
            <person name="Barbian K."/>
            <person name="Babar A."/>
            <person name="Rosenke K."/>
        </authorList>
    </citation>
    <scope>NUCLEOTIDE SEQUENCE</scope>
    <source>
        <strain evidence="2">86-1</strain>
    </source>
</reference>
<keyword evidence="1" id="KW-0732">Signal</keyword>